<keyword evidence="3" id="KW-1185">Reference proteome</keyword>
<protein>
    <submittedName>
        <fullName evidence="2">Uncharacterized protein</fullName>
    </submittedName>
</protein>
<feature type="compositionally biased region" description="Low complexity" evidence="1">
    <location>
        <begin position="85"/>
        <end position="96"/>
    </location>
</feature>
<accession>A0A0D9ZS75</accession>
<reference evidence="2" key="2">
    <citation type="submission" date="2018-05" db="EMBL/GenBank/DDBJ databases">
        <title>OgluRS3 (Oryza glumaepatula Reference Sequence Version 3).</title>
        <authorList>
            <person name="Zhang J."/>
            <person name="Kudrna D."/>
            <person name="Lee S."/>
            <person name="Talag J."/>
            <person name="Welchert J."/>
            <person name="Wing R.A."/>
        </authorList>
    </citation>
    <scope>NUCLEOTIDE SEQUENCE [LARGE SCALE GENOMIC DNA]</scope>
</reference>
<evidence type="ECO:0000313" key="2">
    <source>
        <dbReference type="EnsemblPlants" id="OGLUM04G28920.1"/>
    </source>
</evidence>
<reference evidence="2" key="1">
    <citation type="submission" date="2015-04" db="UniProtKB">
        <authorList>
            <consortium name="EnsemblPlants"/>
        </authorList>
    </citation>
    <scope>IDENTIFICATION</scope>
</reference>
<dbReference type="Gramene" id="OGLUM04G28920.1">
    <property type="protein sequence ID" value="OGLUM04G28920.1"/>
    <property type="gene ID" value="OGLUM04G28920"/>
</dbReference>
<sequence length="193" mass="21092">MADVEGARLFRGLRAAEAPRPLPGPCPRAAVTKATHLRAAQPPTHAHSIPHSSRGSRPLRRRRSHRSTRRHGHTRTGHGRGGGAAAAAGLPPARRGVPGGLHQGHARPRRAPRRQPRRPHHQGGRRRQPQLRLHRPLRRRLRRHQAGAAVHPLRGGFVADDEGARLLRGLRAAEAPRPLPGPCPRGLPLRPGH</sequence>
<organism evidence="2">
    <name type="scientific">Oryza glumipatula</name>
    <dbReference type="NCBI Taxonomy" id="40148"/>
    <lineage>
        <taxon>Eukaryota</taxon>
        <taxon>Viridiplantae</taxon>
        <taxon>Streptophyta</taxon>
        <taxon>Embryophyta</taxon>
        <taxon>Tracheophyta</taxon>
        <taxon>Spermatophyta</taxon>
        <taxon>Magnoliopsida</taxon>
        <taxon>Liliopsida</taxon>
        <taxon>Poales</taxon>
        <taxon>Poaceae</taxon>
        <taxon>BOP clade</taxon>
        <taxon>Oryzoideae</taxon>
        <taxon>Oryzeae</taxon>
        <taxon>Oryzinae</taxon>
        <taxon>Oryza</taxon>
    </lineage>
</organism>
<feature type="region of interest" description="Disordered" evidence="1">
    <location>
        <begin position="173"/>
        <end position="193"/>
    </location>
</feature>
<dbReference type="Proteomes" id="UP000026961">
    <property type="component" value="Chromosome 4"/>
</dbReference>
<dbReference type="EnsemblPlants" id="OGLUM04G28920.1">
    <property type="protein sequence ID" value="OGLUM04G28920.1"/>
    <property type="gene ID" value="OGLUM04G28920"/>
</dbReference>
<name>A0A0D9ZS75_9ORYZ</name>
<feature type="compositionally biased region" description="Basic residues" evidence="1">
    <location>
        <begin position="104"/>
        <end position="137"/>
    </location>
</feature>
<dbReference type="HOGENOM" id="CLU_1412190_0_0_1"/>
<evidence type="ECO:0000256" key="1">
    <source>
        <dbReference type="SAM" id="MobiDB-lite"/>
    </source>
</evidence>
<evidence type="ECO:0000313" key="3">
    <source>
        <dbReference type="Proteomes" id="UP000026961"/>
    </source>
</evidence>
<dbReference type="AlphaFoldDB" id="A0A0D9ZS75"/>
<feature type="compositionally biased region" description="Basic residues" evidence="1">
    <location>
        <begin position="57"/>
        <end position="78"/>
    </location>
</feature>
<feature type="region of interest" description="Disordered" evidence="1">
    <location>
        <begin position="1"/>
        <end position="137"/>
    </location>
</feature>
<proteinExistence type="predicted"/>